<evidence type="ECO:0000313" key="2">
    <source>
        <dbReference type="Proteomes" id="UP000473325"/>
    </source>
</evidence>
<dbReference type="EMBL" id="WUEK01000002">
    <property type="protein sequence ID" value="MXG88770.1"/>
    <property type="molecule type" value="Genomic_DNA"/>
</dbReference>
<protein>
    <recommendedName>
        <fullName evidence="3">DUF4267 domain-containing protein</fullName>
    </recommendedName>
</protein>
<gene>
    <name evidence="1" type="ORF">GRQ65_04305</name>
</gene>
<sequence>MEPVTGLALGRIAVGVTSLAAPDLTARVLGLDPAARTQTAYVARLFGAREIALGALTVAARGPALRALVLAGVAVDLADAATGVAGARQAAVSTRSAAALVAPAVGAVVVGVGWLRSGRS</sequence>
<proteinExistence type="predicted"/>
<dbReference type="Proteomes" id="UP000473325">
    <property type="component" value="Unassembled WGS sequence"/>
</dbReference>
<dbReference type="RefSeq" id="WP_160875493.1">
    <property type="nucleotide sequence ID" value="NZ_WUEK01000002.1"/>
</dbReference>
<reference evidence="1 2" key="1">
    <citation type="submission" date="2019-12" db="EMBL/GenBank/DDBJ databases">
        <authorList>
            <person name="Kun Z."/>
        </authorList>
    </citation>
    <scope>NUCLEOTIDE SEQUENCE [LARGE SCALE GENOMIC DNA]</scope>
    <source>
        <strain evidence="1 2">YIM 123512</strain>
    </source>
</reference>
<organism evidence="1 2">
    <name type="scientific">Nocardioides flavescens</name>
    <dbReference type="NCBI Taxonomy" id="2691959"/>
    <lineage>
        <taxon>Bacteria</taxon>
        <taxon>Bacillati</taxon>
        <taxon>Actinomycetota</taxon>
        <taxon>Actinomycetes</taxon>
        <taxon>Propionibacteriales</taxon>
        <taxon>Nocardioidaceae</taxon>
        <taxon>Nocardioides</taxon>
    </lineage>
</organism>
<evidence type="ECO:0000313" key="1">
    <source>
        <dbReference type="EMBL" id="MXG88770.1"/>
    </source>
</evidence>
<name>A0A6L7EQ96_9ACTN</name>
<evidence type="ECO:0008006" key="3">
    <source>
        <dbReference type="Google" id="ProtNLM"/>
    </source>
</evidence>
<comment type="caution">
    <text evidence="1">The sequence shown here is derived from an EMBL/GenBank/DDBJ whole genome shotgun (WGS) entry which is preliminary data.</text>
</comment>
<accession>A0A6L7EQ96</accession>
<dbReference type="AlphaFoldDB" id="A0A6L7EQ96"/>
<keyword evidence="2" id="KW-1185">Reference proteome</keyword>